<proteinExistence type="predicted"/>
<dbReference type="InParanoid" id="A0A078ALC4"/>
<feature type="signal peptide" evidence="1">
    <location>
        <begin position="1"/>
        <end position="17"/>
    </location>
</feature>
<organism evidence="2 3">
    <name type="scientific">Stylonychia lemnae</name>
    <name type="common">Ciliate</name>
    <dbReference type="NCBI Taxonomy" id="5949"/>
    <lineage>
        <taxon>Eukaryota</taxon>
        <taxon>Sar</taxon>
        <taxon>Alveolata</taxon>
        <taxon>Ciliophora</taxon>
        <taxon>Intramacronucleata</taxon>
        <taxon>Spirotrichea</taxon>
        <taxon>Stichotrichia</taxon>
        <taxon>Sporadotrichida</taxon>
        <taxon>Oxytrichidae</taxon>
        <taxon>Stylonychinae</taxon>
        <taxon>Stylonychia</taxon>
    </lineage>
</organism>
<dbReference type="AlphaFoldDB" id="A0A078ALC4"/>
<evidence type="ECO:0000256" key="1">
    <source>
        <dbReference type="SAM" id="SignalP"/>
    </source>
</evidence>
<dbReference type="Proteomes" id="UP000039865">
    <property type="component" value="Unassembled WGS sequence"/>
</dbReference>
<feature type="chain" id="PRO_5001729478" evidence="1">
    <location>
        <begin position="18"/>
        <end position="214"/>
    </location>
</feature>
<keyword evidence="3" id="KW-1185">Reference proteome</keyword>
<evidence type="ECO:0000313" key="3">
    <source>
        <dbReference type="Proteomes" id="UP000039865"/>
    </source>
</evidence>
<keyword evidence="1" id="KW-0732">Signal</keyword>
<reference evidence="2 3" key="1">
    <citation type="submission" date="2014-06" db="EMBL/GenBank/DDBJ databases">
        <authorList>
            <person name="Swart Estienne"/>
        </authorList>
    </citation>
    <scope>NUCLEOTIDE SEQUENCE [LARGE SCALE GENOMIC DNA]</scope>
    <source>
        <strain evidence="2 3">130c</strain>
    </source>
</reference>
<sequence length="214" mass="23829">MKSLIIAGAALFSAVSGVKVDNALPEKQLSQVEQGYGLMGGFGGHFYGHGDKGYSKPSPPHHHDRVTYDYTCDAKHDEACLYNDITLYGPKVVLVNLDSRCQINRLEREGIFVQTGDLIFVTGRADTCAWQEWDEPHKGPLDYDILFPGLDYDMPLKSEPGSMQEVVILEALSTGMTTYEINLYWGHKEVRHVSIDVYVNEQPALAVATPRFSC</sequence>
<name>A0A078ALC4_STYLE</name>
<evidence type="ECO:0000313" key="2">
    <source>
        <dbReference type="EMBL" id="CDW82676.1"/>
    </source>
</evidence>
<dbReference type="EMBL" id="CCKQ01011139">
    <property type="protein sequence ID" value="CDW82676.1"/>
    <property type="molecule type" value="Genomic_DNA"/>
</dbReference>
<accession>A0A078ALC4</accession>
<gene>
    <name evidence="2" type="primary">Contig3463.g3705</name>
    <name evidence="2" type="ORF">STYLEM_11709</name>
</gene>
<protein>
    <submittedName>
        <fullName evidence="2">Uncharacterized protein</fullName>
    </submittedName>
</protein>